<dbReference type="AlphaFoldDB" id="A0A6B1DNG8"/>
<reference evidence="1" key="1">
    <citation type="submission" date="2019-09" db="EMBL/GenBank/DDBJ databases">
        <title>Characterisation of the sponge microbiome using genome-centric metagenomics.</title>
        <authorList>
            <person name="Engelberts J.P."/>
            <person name="Robbins S.J."/>
            <person name="De Goeij J.M."/>
            <person name="Aranda M."/>
            <person name="Bell S.C."/>
            <person name="Webster N.S."/>
        </authorList>
    </citation>
    <scope>NUCLEOTIDE SEQUENCE</scope>
    <source>
        <strain evidence="1">SB0662_bin_9</strain>
    </source>
</reference>
<dbReference type="EMBL" id="VXPY01000007">
    <property type="protein sequence ID" value="MYD88837.1"/>
    <property type="molecule type" value="Genomic_DNA"/>
</dbReference>
<protein>
    <submittedName>
        <fullName evidence="1">Uncharacterized protein</fullName>
    </submittedName>
</protein>
<comment type="caution">
    <text evidence="1">The sequence shown here is derived from an EMBL/GenBank/DDBJ whole genome shotgun (WGS) entry which is preliminary data.</text>
</comment>
<sequence>MTEKITVSVDPKVARAYRGASDSERRKLDLLVNLRLREITGSRKPIQEVMAEISRNAQRRGLTPEILQSILDEE</sequence>
<evidence type="ECO:0000313" key="1">
    <source>
        <dbReference type="EMBL" id="MYD88837.1"/>
    </source>
</evidence>
<gene>
    <name evidence="1" type="ORF">F4Y08_00645</name>
</gene>
<proteinExistence type="predicted"/>
<organism evidence="1">
    <name type="scientific">Caldilineaceae bacterium SB0662_bin_9</name>
    <dbReference type="NCBI Taxonomy" id="2605258"/>
    <lineage>
        <taxon>Bacteria</taxon>
        <taxon>Bacillati</taxon>
        <taxon>Chloroflexota</taxon>
        <taxon>Caldilineae</taxon>
        <taxon>Caldilineales</taxon>
        <taxon>Caldilineaceae</taxon>
    </lineage>
</organism>
<name>A0A6B1DNG8_9CHLR</name>
<accession>A0A6B1DNG8</accession>